<dbReference type="AlphaFoldDB" id="A0A926VIY4"/>
<dbReference type="RefSeq" id="WP_190472022.1">
    <property type="nucleotide sequence ID" value="NZ_JACJPW010000096.1"/>
</dbReference>
<dbReference type="Gene3D" id="3.40.50.300">
    <property type="entry name" value="P-loop containing nucleotide triphosphate hydrolases"/>
    <property type="match status" value="1"/>
</dbReference>
<dbReference type="InterPro" id="IPR027417">
    <property type="entry name" value="P-loop_NTPase"/>
</dbReference>
<name>A0A926VIY4_9CYAN</name>
<dbReference type="PANTHER" id="PTHR13696">
    <property type="entry name" value="P-LOOP CONTAINING NUCLEOSIDE TRIPHOSPHATE HYDROLASE"/>
    <property type="match status" value="1"/>
</dbReference>
<feature type="domain" description="AAA" evidence="1">
    <location>
        <begin position="170"/>
        <end position="269"/>
    </location>
</feature>
<accession>A0A926VIY4</accession>
<evidence type="ECO:0000313" key="2">
    <source>
        <dbReference type="EMBL" id="MBD2184841.1"/>
    </source>
</evidence>
<dbReference type="PANTHER" id="PTHR13696:SF52">
    <property type="entry name" value="PARA FAMILY PROTEIN CT_582"/>
    <property type="match status" value="1"/>
</dbReference>
<organism evidence="2 3">
    <name type="scientific">Aerosakkonema funiforme FACHB-1375</name>
    <dbReference type="NCBI Taxonomy" id="2949571"/>
    <lineage>
        <taxon>Bacteria</taxon>
        <taxon>Bacillati</taxon>
        <taxon>Cyanobacteriota</taxon>
        <taxon>Cyanophyceae</taxon>
        <taxon>Oscillatoriophycideae</taxon>
        <taxon>Aerosakkonematales</taxon>
        <taxon>Aerosakkonemataceae</taxon>
        <taxon>Aerosakkonema</taxon>
    </lineage>
</organism>
<evidence type="ECO:0000313" key="3">
    <source>
        <dbReference type="Proteomes" id="UP000641646"/>
    </source>
</evidence>
<reference evidence="2" key="2">
    <citation type="submission" date="2020-08" db="EMBL/GenBank/DDBJ databases">
        <authorList>
            <person name="Chen M."/>
            <person name="Teng W."/>
            <person name="Zhao L."/>
            <person name="Hu C."/>
            <person name="Zhou Y."/>
            <person name="Han B."/>
            <person name="Song L."/>
            <person name="Shu W."/>
        </authorList>
    </citation>
    <scope>NUCLEOTIDE SEQUENCE</scope>
    <source>
        <strain evidence="2">FACHB-1375</strain>
    </source>
</reference>
<protein>
    <submittedName>
        <fullName evidence="2">AAA family ATPase</fullName>
    </submittedName>
</protein>
<dbReference type="Proteomes" id="UP000641646">
    <property type="component" value="Unassembled WGS sequence"/>
</dbReference>
<sequence>MLNIDWNTILDKIPPNAGEPDVEDKFVKPLLAALGFSDDEWVQQFATGKGEEDFAARKNDGNDRFSFSKINPYLLFEVKGIVAGNTVINLSETSPKYKQTKEQLKKYLLAPNCQTAQWGIITNSIYIQLFRRHGKVVIPATRIFFIDKSNINEIVNYIRLLIANPPKALTVCIYNDKGGVGKTTTAINLAAILAKNKKKVLVVDFDPQQADLTESLGLEEGKVKLSNCLAERTLNVRDTIRTFKLVDKSRKEVKVFDFIPSDSGLAKIKTIKTVFSL</sequence>
<dbReference type="CDD" id="cd02042">
    <property type="entry name" value="ParAB_family"/>
    <property type="match status" value="1"/>
</dbReference>
<keyword evidence="3" id="KW-1185">Reference proteome</keyword>
<dbReference type="SUPFAM" id="SSF52540">
    <property type="entry name" value="P-loop containing nucleoside triphosphate hydrolases"/>
    <property type="match status" value="1"/>
</dbReference>
<comment type="caution">
    <text evidence="2">The sequence shown here is derived from an EMBL/GenBank/DDBJ whole genome shotgun (WGS) entry which is preliminary data.</text>
</comment>
<dbReference type="EMBL" id="JACJPW010000096">
    <property type="protein sequence ID" value="MBD2184841.1"/>
    <property type="molecule type" value="Genomic_DNA"/>
</dbReference>
<dbReference type="InterPro" id="IPR025669">
    <property type="entry name" value="AAA_dom"/>
</dbReference>
<evidence type="ECO:0000259" key="1">
    <source>
        <dbReference type="Pfam" id="PF13614"/>
    </source>
</evidence>
<gene>
    <name evidence="2" type="ORF">H6G03_27850</name>
</gene>
<dbReference type="Pfam" id="PF13614">
    <property type="entry name" value="AAA_31"/>
    <property type="match status" value="1"/>
</dbReference>
<dbReference type="InterPro" id="IPR050678">
    <property type="entry name" value="DNA_Partitioning_ATPase"/>
</dbReference>
<reference evidence="2" key="1">
    <citation type="journal article" date="2015" name="ISME J.">
        <title>Draft Genome Sequence of Streptomyces incarnatus NRRL8089, which Produces the Nucleoside Antibiotic Sinefungin.</title>
        <authorList>
            <person name="Oshima K."/>
            <person name="Hattori M."/>
            <person name="Shimizu H."/>
            <person name="Fukuda K."/>
            <person name="Nemoto M."/>
            <person name="Inagaki K."/>
            <person name="Tamura T."/>
        </authorList>
    </citation>
    <scope>NUCLEOTIDE SEQUENCE</scope>
    <source>
        <strain evidence="2">FACHB-1375</strain>
    </source>
</reference>
<proteinExistence type="predicted"/>